<gene>
    <name evidence="2" type="ORF">CELE_F20G4.2</name>
    <name evidence="2 4" type="ORF">F20G4.2</name>
</gene>
<feature type="region of interest" description="Disordered" evidence="1">
    <location>
        <begin position="1"/>
        <end position="47"/>
    </location>
</feature>
<feature type="region of interest" description="Disordered" evidence="1">
    <location>
        <begin position="159"/>
        <end position="187"/>
    </location>
</feature>
<sequence length="558" mass="62337">MKKGGPKLKRKESDEWLCSSTYQPNQEEIVQKNERNSTKKKKKLKLAVVVPRKSSNSSIKSILKQEIDSENVKKLDHRDKYSDDEIQIDDGDDVDILNVVSTSEIKTPTSSMAKIRIITPVIPLKIARHPTKFSPPILQIRQSPEQYFAALTPKRRRSADVVQAVKRRKEDKSDSSDSEQKSDTSEVSNIFDTFSPIKTIDSPQKTKFSLDFITGYEAQFTAFEDTQPPICFDYCNGKNSPDLFDDVEDPMSIYEESEAFEVANCNLEASPFKIEVSPEKIGSQFRFEEFEEVEKLNVNCLKKSPEKKLRFAEPDEPTWDYNNDYQKTEHFIEESCGLHLQNSVFREYAIDIETCGPSVFIESTNCAGPDDETQKYKDAESGAMMSNSSFQESQEEDIYDRDELTGLSARFASLMSSKASERRLLMSDVVFGTVPKNKLVQLDCTTLQSVFGMSILGTSSSSVIISRSSTIRRLASCSPPPPPAPFVCDSALNFPLSAATAAATIPALHRLSPISTPISVIYSIGAVSGLKPTITIRDNQKQPIEVVINPPLVSEGAF</sequence>
<reference evidence="2 3" key="1">
    <citation type="journal article" date="1998" name="Science">
        <title>Genome sequence of the nematode C. elegans: a platform for investigating biology.</title>
        <authorList>
            <consortium name="The C. elegans sequencing consortium"/>
            <person name="Sulson J.E."/>
            <person name="Waterston R."/>
        </authorList>
    </citation>
    <scope>NUCLEOTIDE SEQUENCE [LARGE SCALE GENOMIC DNA]</scope>
    <source>
        <strain evidence="2 3">Bristol N2</strain>
    </source>
</reference>
<dbReference type="Proteomes" id="UP000001940">
    <property type="component" value="Chromosome I"/>
</dbReference>
<name>Q19657_CAEEL</name>
<dbReference type="InParanoid" id="Q19657"/>
<dbReference type="AlphaFoldDB" id="Q19657"/>
<organism evidence="2 3">
    <name type="scientific">Caenorhabditis elegans</name>
    <dbReference type="NCBI Taxonomy" id="6239"/>
    <lineage>
        <taxon>Eukaryota</taxon>
        <taxon>Metazoa</taxon>
        <taxon>Ecdysozoa</taxon>
        <taxon>Nematoda</taxon>
        <taxon>Chromadorea</taxon>
        <taxon>Rhabditida</taxon>
        <taxon>Rhabditina</taxon>
        <taxon>Rhabditomorpha</taxon>
        <taxon>Rhabditoidea</taxon>
        <taxon>Rhabditidae</taxon>
        <taxon>Peloderinae</taxon>
        <taxon>Caenorhabditis</taxon>
    </lineage>
</organism>
<keyword evidence="2" id="KW-0418">Kinase</keyword>
<dbReference type="Bgee" id="WBGene00008991">
    <property type="expression patterns" value="Expressed in adult organism and 4 other cell types or tissues"/>
</dbReference>
<dbReference type="WormBase" id="F20G4.2">
    <property type="protein sequence ID" value="CE42471"/>
    <property type="gene ID" value="WBGene00008991"/>
</dbReference>
<dbReference type="GO" id="GO:0004674">
    <property type="term" value="F:protein serine/threonine kinase activity"/>
    <property type="evidence" value="ECO:0007669"/>
    <property type="project" value="UniProtKB-KW"/>
</dbReference>
<dbReference type="HOGENOM" id="CLU_037058_0_0_1"/>
<feature type="compositionally biased region" description="Polar residues" evidence="1">
    <location>
        <begin position="18"/>
        <end position="28"/>
    </location>
</feature>
<dbReference type="eggNOG" id="ENOG502RVKG">
    <property type="taxonomic scope" value="Eukaryota"/>
</dbReference>
<protein>
    <submittedName>
        <fullName evidence="2">Non-specific serine/threonine protein kinase</fullName>
    </submittedName>
</protein>
<keyword evidence="3" id="KW-1185">Reference proteome</keyword>
<dbReference type="PaxDb" id="6239-F20G4.2"/>
<dbReference type="OrthoDB" id="5875564at2759"/>
<evidence type="ECO:0000256" key="1">
    <source>
        <dbReference type="SAM" id="MobiDB-lite"/>
    </source>
</evidence>
<evidence type="ECO:0000313" key="2">
    <source>
        <dbReference type="EMBL" id="CAA99840.2"/>
    </source>
</evidence>
<accession>Q19657</accession>
<keyword evidence="2" id="KW-0808">Transferase</keyword>
<evidence type="ECO:0000313" key="3">
    <source>
        <dbReference type="Proteomes" id="UP000001940"/>
    </source>
</evidence>
<proteinExistence type="predicted"/>
<dbReference type="OMA" id="EDTQPPI"/>
<keyword evidence="2" id="KW-0723">Serine/threonine-protein kinase</keyword>
<dbReference type="EMBL" id="BX284601">
    <property type="protein sequence ID" value="CAA99840.2"/>
    <property type="molecule type" value="Genomic_DNA"/>
</dbReference>
<feature type="compositionally biased region" description="Basic residues" evidence="1">
    <location>
        <begin position="1"/>
        <end position="10"/>
    </location>
</feature>
<dbReference type="AGR" id="WB:WBGene00008991"/>
<dbReference type="FunCoup" id="Q19657">
    <property type="interactions" value="1406"/>
</dbReference>
<evidence type="ECO:0000313" key="4">
    <source>
        <dbReference type="WormBase" id="F20G4.2"/>
    </source>
</evidence>
<dbReference type="UCSC" id="F20G4.2">
    <property type="organism name" value="c. elegans"/>
</dbReference>
<feature type="compositionally biased region" description="Basic and acidic residues" evidence="1">
    <location>
        <begin position="168"/>
        <end position="184"/>
    </location>
</feature>